<feature type="domain" description="Beta-lactamase-related" evidence="1">
    <location>
        <begin position="16"/>
        <end position="379"/>
    </location>
</feature>
<dbReference type="Gene3D" id="3.40.710.10">
    <property type="entry name" value="DD-peptidase/beta-lactamase superfamily"/>
    <property type="match status" value="1"/>
</dbReference>
<proteinExistence type="predicted"/>
<dbReference type="InterPro" id="IPR050789">
    <property type="entry name" value="Diverse_Enzym_Activities"/>
</dbReference>
<dbReference type="Pfam" id="PF00144">
    <property type="entry name" value="Beta-lactamase"/>
    <property type="match status" value="1"/>
</dbReference>
<dbReference type="RefSeq" id="WP_344948140.1">
    <property type="nucleotide sequence ID" value="NZ_BAAAZG010000020.1"/>
</dbReference>
<dbReference type="PANTHER" id="PTHR43283:SF3">
    <property type="entry name" value="BETA-LACTAMASE FAMILY PROTEIN (AFU_ORTHOLOGUE AFUA_5G07500)"/>
    <property type="match status" value="1"/>
</dbReference>
<comment type="caution">
    <text evidence="2">The sequence shown here is derived from an EMBL/GenBank/DDBJ whole genome shotgun (WGS) entry which is preliminary data.</text>
</comment>
<name>A0ABP7VUS3_9ACTN</name>
<dbReference type="SUPFAM" id="SSF56601">
    <property type="entry name" value="beta-lactamase/transpeptidase-like"/>
    <property type="match status" value="1"/>
</dbReference>
<protein>
    <submittedName>
        <fullName evidence="2">Serine hydrolase</fullName>
    </submittedName>
</protein>
<reference evidence="3" key="1">
    <citation type="journal article" date="2019" name="Int. J. Syst. Evol. Microbiol.">
        <title>The Global Catalogue of Microorganisms (GCM) 10K type strain sequencing project: providing services to taxonomists for standard genome sequencing and annotation.</title>
        <authorList>
            <consortium name="The Broad Institute Genomics Platform"/>
            <consortium name="The Broad Institute Genome Sequencing Center for Infectious Disease"/>
            <person name="Wu L."/>
            <person name="Ma J."/>
        </authorList>
    </citation>
    <scope>NUCLEOTIDE SEQUENCE [LARGE SCALE GENOMIC DNA]</scope>
    <source>
        <strain evidence="3">JCM 16702</strain>
    </source>
</reference>
<dbReference type="GO" id="GO:0016787">
    <property type="term" value="F:hydrolase activity"/>
    <property type="evidence" value="ECO:0007669"/>
    <property type="project" value="UniProtKB-KW"/>
</dbReference>
<evidence type="ECO:0000313" key="2">
    <source>
        <dbReference type="EMBL" id="GAA4074941.1"/>
    </source>
</evidence>
<accession>A0ABP7VUS3</accession>
<keyword evidence="3" id="KW-1185">Reference proteome</keyword>
<dbReference type="Proteomes" id="UP001500683">
    <property type="component" value="Unassembled WGS sequence"/>
</dbReference>
<organism evidence="2 3">
    <name type="scientific">Actinomadura miaoliensis</name>
    <dbReference type="NCBI Taxonomy" id="430685"/>
    <lineage>
        <taxon>Bacteria</taxon>
        <taxon>Bacillati</taxon>
        <taxon>Actinomycetota</taxon>
        <taxon>Actinomycetes</taxon>
        <taxon>Streptosporangiales</taxon>
        <taxon>Thermomonosporaceae</taxon>
        <taxon>Actinomadura</taxon>
    </lineage>
</organism>
<gene>
    <name evidence="2" type="ORF">GCM10022214_34930</name>
</gene>
<keyword evidence="2" id="KW-0378">Hydrolase</keyword>
<dbReference type="PANTHER" id="PTHR43283">
    <property type="entry name" value="BETA-LACTAMASE-RELATED"/>
    <property type="match status" value="1"/>
</dbReference>
<dbReference type="InterPro" id="IPR001466">
    <property type="entry name" value="Beta-lactam-related"/>
</dbReference>
<dbReference type="EMBL" id="BAAAZG010000020">
    <property type="protein sequence ID" value="GAA4074941.1"/>
    <property type="molecule type" value="Genomic_DNA"/>
</dbReference>
<evidence type="ECO:0000313" key="3">
    <source>
        <dbReference type="Proteomes" id="UP001500683"/>
    </source>
</evidence>
<dbReference type="InterPro" id="IPR012338">
    <property type="entry name" value="Beta-lactam/transpept-like"/>
</dbReference>
<evidence type="ECO:0000259" key="1">
    <source>
        <dbReference type="Pfam" id="PF00144"/>
    </source>
</evidence>
<sequence length="399" mass="43304">MVNGGGLDGHRLARMRDVMAGHVEQGRVPGLVMAVWRRGEAHVETLGHPAFGTSAPLGRDALFRISSMTKPITAVAALILVEECRLRLDEPVDELLPELAGRRVLARPDGPLDDTVPAERPITVRDLLTFRLGMGMALDEAWWGTPYARAAQGLGIAGFGPPRPDVPHTADEWLSRLATLPLMYQPGERWLYNIGSLVLGVLVERVSGQPLETFLRERLFGPLGMKDTAFSVPAAGLHRLPTSYAVDPGGGLSVYDGVEDSAWSRPPAFADGAAGLVSTLDDFLAFARMLLDGGVYGGERILSRPAVELMTSDQLTPRQRAEAFGDAGSWGFGVSVVTRRDQLWATPGRYGWDGGLGTSWWSDPAENLIGVLLTQRLQFPAHNPVYLDFWTSVYQAVAD</sequence>